<reference evidence="2 3" key="1">
    <citation type="submission" date="2018-05" db="EMBL/GenBank/DDBJ databases">
        <title>Genomic Encyclopedia of Type Strains, Phase IV (KMG-IV): sequencing the most valuable type-strain genomes for metagenomic binning, comparative biology and taxonomic classification.</title>
        <authorList>
            <person name="Goeker M."/>
        </authorList>
    </citation>
    <scope>NUCLEOTIDE SEQUENCE [LARGE SCALE GENOMIC DNA]</scope>
    <source>
        <strain evidence="2 3">DSM 44717</strain>
    </source>
</reference>
<gene>
    <name evidence="2" type="ORF">DFR69_104229</name>
</gene>
<dbReference type="EMBL" id="QGTL01000004">
    <property type="protein sequence ID" value="PWV76127.1"/>
    <property type="molecule type" value="Genomic_DNA"/>
</dbReference>
<feature type="region of interest" description="Disordered" evidence="1">
    <location>
        <begin position="183"/>
        <end position="232"/>
    </location>
</feature>
<evidence type="ECO:0000313" key="3">
    <source>
        <dbReference type="Proteomes" id="UP000246410"/>
    </source>
</evidence>
<proteinExistence type="predicted"/>
<feature type="compositionally biased region" description="Polar residues" evidence="1">
    <location>
        <begin position="193"/>
        <end position="211"/>
    </location>
</feature>
<dbReference type="AlphaFoldDB" id="A0A317NM94"/>
<evidence type="ECO:0000313" key="2">
    <source>
        <dbReference type="EMBL" id="PWV76127.1"/>
    </source>
</evidence>
<accession>A0A317NM94</accession>
<protein>
    <submittedName>
        <fullName evidence="2">Uncharacterized protein</fullName>
    </submittedName>
</protein>
<evidence type="ECO:0000256" key="1">
    <source>
        <dbReference type="SAM" id="MobiDB-lite"/>
    </source>
</evidence>
<name>A0A317NM94_9NOCA</name>
<organism evidence="2 3">
    <name type="scientific">Nocardia neocaledoniensis</name>
    <dbReference type="NCBI Taxonomy" id="236511"/>
    <lineage>
        <taxon>Bacteria</taxon>
        <taxon>Bacillati</taxon>
        <taxon>Actinomycetota</taxon>
        <taxon>Actinomycetes</taxon>
        <taxon>Mycobacteriales</taxon>
        <taxon>Nocardiaceae</taxon>
        <taxon>Nocardia</taxon>
    </lineage>
</organism>
<keyword evidence="3" id="KW-1185">Reference proteome</keyword>
<feature type="compositionally biased region" description="Basic and acidic residues" evidence="1">
    <location>
        <begin position="212"/>
        <end position="222"/>
    </location>
</feature>
<dbReference type="Proteomes" id="UP000246410">
    <property type="component" value="Unassembled WGS sequence"/>
</dbReference>
<dbReference type="RefSeq" id="WP_110037792.1">
    <property type="nucleotide sequence ID" value="NZ_QGTL01000004.1"/>
</dbReference>
<comment type="caution">
    <text evidence="2">The sequence shown here is derived from an EMBL/GenBank/DDBJ whole genome shotgun (WGS) entry which is preliminary data.</text>
</comment>
<sequence length="401" mass="42157">MTTIRLDHPAAGIVTLRPDGAPTALDAAAALDTLVLEVTGGHLTWSLLAGQQLPAATLDDTEAAQDWLWAVYGENIALAIADDEGHHRELTATPARPELVTALRRLAYAHWASRWWPASTIDSIPALDRAVLAKEIAELSAVCESVVAGADDPDSAALAIGRTTDVEAGDLALALDELRQTERARDNALSEGSPPSLSDDQTTDSAPTTEPSDSRLGRDHTPADGQSTVPRRGRAEDYALAAGGEAGGTGLALARGDGDWDWRCCPPGLVDAGARSVSWQVRRGGGVTTVEVTALAAPDCPRDVSAHLRPLARLRAGDTLAEVPLVRRGDAWFGELRTAEVVENVASVAVLVPGVGPEGPLPDESATRTSIRDFVRHRLDAPQADDMLAAELAAAEDDSDF</sequence>